<gene>
    <name evidence="1" type="ORF">TKK_006405</name>
</gene>
<comment type="caution">
    <text evidence="1">The sequence shown here is derived from an EMBL/GenBank/DDBJ whole genome shotgun (WGS) entry which is preliminary data.</text>
</comment>
<evidence type="ECO:0000313" key="1">
    <source>
        <dbReference type="EMBL" id="KAL3400565.1"/>
    </source>
</evidence>
<proteinExistence type="predicted"/>
<protein>
    <submittedName>
        <fullName evidence="1">Uncharacterized protein</fullName>
    </submittedName>
</protein>
<keyword evidence="2" id="KW-1185">Reference proteome</keyword>
<dbReference type="AlphaFoldDB" id="A0ABD2X6K9"/>
<name>A0ABD2X6K9_9HYME</name>
<organism evidence="1 2">
    <name type="scientific">Trichogramma kaykai</name>
    <dbReference type="NCBI Taxonomy" id="54128"/>
    <lineage>
        <taxon>Eukaryota</taxon>
        <taxon>Metazoa</taxon>
        <taxon>Ecdysozoa</taxon>
        <taxon>Arthropoda</taxon>
        <taxon>Hexapoda</taxon>
        <taxon>Insecta</taxon>
        <taxon>Pterygota</taxon>
        <taxon>Neoptera</taxon>
        <taxon>Endopterygota</taxon>
        <taxon>Hymenoptera</taxon>
        <taxon>Apocrita</taxon>
        <taxon>Proctotrupomorpha</taxon>
        <taxon>Chalcidoidea</taxon>
        <taxon>Trichogrammatidae</taxon>
        <taxon>Trichogramma</taxon>
    </lineage>
</organism>
<sequence length="395" mass="45413">MSAPVEVASSLSLQEMFSVELEAKFVLWIYQHITPEHKDSLCKIAAIAGACHIVTKEGMPENFAKLLAFEFYSGARGEEYKPRETRVVAVKKMTNNIFRTFINKKSSLADSLVNIEIGVRRYQVKYVVMIDFTPVFVGNMHAENISSENLPLTPHADFYKIFEDMKTPRLKTQCGIVLDTDVQKMVAEIARICQPAQVAQTIEGNLAVTLDVKIKLNPGVDFEGRDKYFISRRIALIIIMHLSHKIQSEWIDFSLHTAWELFLKLQRSNYAEPDRIRLHYEVDKVNLNGSKTIASLFKGQCSIRMKNKSPELNYKVHYAYQPYPPQRFSEDLLPGEVKSLDAVPLDFLTIVKEVERRRYNFAERANVTWQRLADEVRTVCLRKYNTHSLKPMTGI</sequence>
<accession>A0ABD2X6K9</accession>
<evidence type="ECO:0000313" key="2">
    <source>
        <dbReference type="Proteomes" id="UP001627154"/>
    </source>
</evidence>
<reference evidence="1 2" key="1">
    <citation type="journal article" date="2024" name="bioRxiv">
        <title>A reference genome for Trichogramma kaykai: A tiny desert-dwelling parasitoid wasp with competing sex-ratio distorters.</title>
        <authorList>
            <person name="Culotta J."/>
            <person name="Lindsey A.R."/>
        </authorList>
    </citation>
    <scope>NUCLEOTIDE SEQUENCE [LARGE SCALE GENOMIC DNA]</scope>
    <source>
        <strain evidence="1 2">KSX58</strain>
    </source>
</reference>
<dbReference type="EMBL" id="JBJJXI010000051">
    <property type="protein sequence ID" value="KAL3400565.1"/>
    <property type="molecule type" value="Genomic_DNA"/>
</dbReference>
<dbReference type="Proteomes" id="UP001627154">
    <property type="component" value="Unassembled WGS sequence"/>
</dbReference>